<keyword evidence="2" id="KW-1185">Reference proteome</keyword>
<proteinExistence type="predicted"/>
<dbReference type="Proteomes" id="UP000492821">
    <property type="component" value="Unassembled WGS sequence"/>
</dbReference>
<feature type="chain" id="PRO_5028987975" evidence="1">
    <location>
        <begin position="20"/>
        <end position="287"/>
    </location>
</feature>
<organism evidence="2 3">
    <name type="scientific">Panagrellus redivivus</name>
    <name type="common">Microworm</name>
    <dbReference type="NCBI Taxonomy" id="6233"/>
    <lineage>
        <taxon>Eukaryota</taxon>
        <taxon>Metazoa</taxon>
        <taxon>Ecdysozoa</taxon>
        <taxon>Nematoda</taxon>
        <taxon>Chromadorea</taxon>
        <taxon>Rhabditida</taxon>
        <taxon>Tylenchina</taxon>
        <taxon>Panagrolaimomorpha</taxon>
        <taxon>Panagrolaimoidea</taxon>
        <taxon>Panagrolaimidae</taxon>
        <taxon>Panagrellus</taxon>
    </lineage>
</organism>
<evidence type="ECO:0000313" key="3">
    <source>
        <dbReference type="WBParaSite" id="Pan_g8952.t1"/>
    </source>
</evidence>
<dbReference type="AlphaFoldDB" id="A0A7E4WC35"/>
<sequence>MNIQILPLLSAVFITVSGAATKPKLRETFYDEVDHLALSLDPRDYIVPLANGQSNLYHDADVNMITEMTIFYYAETVADKHVMLSLTCSEQRDYEVKFEIHRNGVFLLELDERGQYNLNNAVIIKHPLTHFKIESDDKRALTRIFIKGFFFDVKNSVVYNADIQNYFEPSNTFKETWIKVPKEFLAESVCSIWYLSTDQITIKMIPYTMFGSKPREDITLKAPRSIVQIRILSLRFAILVILHDIETKERFAYELFIADKLPTAPVKLQVFNKDETEVFSLNCRDEK</sequence>
<dbReference type="WBParaSite" id="Pan_g8952.t1">
    <property type="protein sequence ID" value="Pan_g8952.t1"/>
    <property type="gene ID" value="Pan_g8952"/>
</dbReference>
<reference evidence="3" key="2">
    <citation type="submission" date="2020-10" db="UniProtKB">
        <authorList>
            <consortium name="WormBaseParasite"/>
        </authorList>
    </citation>
    <scope>IDENTIFICATION</scope>
</reference>
<evidence type="ECO:0000256" key="1">
    <source>
        <dbReference type="SAM" id="SignalP"/>
    </source>
</evidence>
<feature type="signal peptide" evidence="1">
    <location>
        <begin position="1"/>
        <end position="19"/>
    </location>
</feature>
<accession>A0A7E4WC35</accession>
<evidence type="ECO:0000313" key="2">
    <source>
        <dbReference type="Proteomes" id="UP000492821"/>
    </source>
</evidence>
<protein>
    <submittedName>
        <fullName evidence="3">Signal peptide-containing protein</fullName>
    </submittedName>
</protein>
<reference evidence="2" key="1">
    <citation type="journal article" date="2013" name="Genetics">
        <title>The draft genome and transcriptome of Panagrellus redivivus are shaped by the harsh demands of a free-living lifestyle.</title>
        <authorList>
            <person name="Srinivasan J."/>
            <person name="Dillman A.R."/>
            <person name="Macchietto M.G."/>
            <person name="Heikkinen L."/>
            <person name="Lakso M."/>
            <person name="Fracchia K.M."/>
            <person name="Antoshechkin I."/>
            <person name="Mortazavi A."/>
            <person name="Wong G."/>
            <person name="Sternberg P.W."/>
        </authorList>
    </citation>
    <scope>NUCLEOTIDE SEQUENCE [LARGE SCALE GENOMIC DNA]</scope>
    <source>
        <strain evidence="2">MT8872</strain>
    </source>
</reference>
<name>A0A7E4WC35_PANRE</name>
<keyword evidence="1" id="KW-0732">Signal</keyword>